<evidence type="ECO:0008006" key="5">
    <source>
        <dbReference type="Google" id="ProtNLM"/>
    </source>
</evidence>
<dbReference type="InterPro" id="IPR032812">
    <property type="entry name" value="SbsA_Ig"/>
</dbReference>
<dbReference type="Pfam" id="PF13205">
    <property type="entry name" value="Big_5"/>
    <property type="match status" value="2"/>
</dbReference>
<sequence>IQAGETDSDGISIGANALALNSGTIRDAAGNNATLTHISVADNSSYMVDTTAPKLISISPANGSDNVSVVSTTGFEFGFNEEINSSTILTNSNTTSCDGYSATIQTSPDNFSTNTNCLQLGTPTTSDNMNFSIIRINLINSLCPTFYSSTCGSNLMPGTNYQIKVTSQVKDLAGNALNGGTDNLSNFISKARPYVSSTSPDNGSNDVRDNETIVLHFSNAMTSASLDNTTVTISPSLTGGLSVNYDNASDNLSISAVSGFDNTTYTITIADNTTYGADEKIFLSPDYSFTFTSISGLVDIDGNVYSTVVIGDQHWMAENLKVTKYRNGDNITNITNNSLWGSDTSGAYGVYDNNASNLDSYGRLYNWYAVDNSSGRYICPEGWHVPSTDEYDDLEDEVGNGGAAGGKLKEPGIEYWQSPNTGADNETSSGFNARGNGYRDRRTGGYRSIKQHSYTWTSSTVSNKGYYRYQSYNNNLSGSGTTYKTHGFSVRCLED</sequence>
<name>A0A382FAI6_9ZZZZ</name>
<evidence type="ECO:0000256" key="1">
    <source>
        <dbReference type="ARBA" id="ARBA00022729"/>
    </source>
</evidence>
<gene>
    <name evidence="4" type="ORF">METZ01_LOCUS212804</name>
</gene>
<reference evidence="4" key="1">
    <citation type="submission" date="2018-05" db="EMBL/GenBank/DDBJ databases">
        <authorList>
            <person name="Lanie J.A."/>
            <person name="Ng W.-L."/>
            <person name="Kazmierczak K.M."/>
            <person name="Andrzejewski T.M."/>
            <person name="Davidsen T.M."/>
            <person name="Wayne K.J."/>
            <person name="Tettelin H."/>
            <person name="Glass J.I."/>
            <person name="Rusch D."/>
            <person name="Podicherti R."/>
            <person name="Tsui H.-C.T."/>
            <person name="Winkler M.E."/>
        </authorList>
    </citation>
    <scope>NUCLEOTIDE SEQUENCE</scope>
</reference>
<evidence type="ECO:0000259" key="2">
    <source>
        <dbReference type="Pfam" id="PF09603"/>
    </source>
</evidence>
<dbReference type="NCBIfam" id="TIGR02145">
    <property type="entry name" value="Fib_succ_major"/>
    <property type="match status" value="1"/>
</dbReference>
<keyword evidence="1" id="KW-0732">Signal</keyword>
<dbReference type="Gene3D" id="2.60.40.1220">
    <property type="match status" value="1"/>
</dbReference>
<proteinExistence type="predicted"/>
<accession>A0A382FAI6</accession>
<evidence type="ECO:0000313" key="4">
    <source>
        <dbReference type="EMBL" id="SVB59950.1"/>
    </source>
</evidence>
<dbReference type="AlphaFoldDB" id="A0A382FAI6"/>
<feature type="domain" description="SbsA Ig-like" evidence="3">
    <location>
        <begin position="191"/>
        <end position="292"/>
    </location>
</feature>
<dbReference type="InterPro" id="IPR014755">
    <property type="entry name" value="Cu-Rt/internalin_Ig-like"/>
</dbReference>
<feature type="non-terminal residue" evidence="4">
    <location>
        <position position="1"/>
    </location>
</feature>
<dbReference type="EMBL" id="UINC01048874">
    <property type="protein sequence ID" value="SVB59950.1"/>
    <property type="molecule type" value="Genomic_DNA"/>
</dbReference>
<protein>
    <recommendedName>
        <fullName evidence="5">SbsA Ig-like domain-containing protein</fullName>
    </recommendedName>
</protein>
<feature type="domain" description="SbsA Ig-like" evidence="3">
    <location>
        <begin position="49"/>
        <end position="181"/>
    </location>
</feature>
<feature type="domain" description="Fibrobacter succinogenes major paralogous" evidence="2">
    <location>
        <begin position="308"/>
        <end position="493"/>
    </location>
</feature>
<organism evidence="4">
    <name type="scientific">marine metagenome</name>
    <dbReference type="NCBI Taxonomy" id="408172"/>
    <lineage>
        <taxon>unclassified sequences</taxon>
        <taxon>metagenomes</taxon>
        <taxon>ecological metagenomes</taxon>
    </lineage>
</organism>
<dbReference type="InterPro" id="IPR011871">
    <property type="entry name" value="Fib_succ_major"/>
</dbReference>
<dbReference type="Pfam" id="PF09603">
    <property type="entry name" value="Fib_succ_major"/>
    <property type="match status" value="1"/>
</dbReference>
<evidence type="ECO:0000259" key="3">
    <source>
        <dbReference type="Pfam" id="PF13205"/>
    </source>
</evidence>